<dbReference type="InterPro" id="IPR011112">
    <property type="entry name" value="Rho-like_N"/>
</dbReference>
<dbReference type="Pfam" id="PF06150">
    <property type="entry name" value="ChaB"/>
    <property type="match status" value="1"/>
</dbReference>
<feature type="region of interest" description="Disordered" evidence="1">
    <location>
        <begin position="1"/>
        <end position="37"/>
    </location>
</feature>
<keyword evidence="4" id="KW-1185">Reference proteome</keyword>
<dbReference type="Gene3D" id="1.10.1740.70">
    <property type="entry name" value="ChaB"/>
    <property type="match status" value="1"/>
</dbReference>
<dbReference type="EMBL" id="JAPNTZ010000015">
    <property type="protein sequence ID" value="MCY1143464.1"/>
    <property type="molecule type" value="Genomic_DNA"/>
</dbReference>
<dbReference type="RefSeq" id="WP_267567989.1">
    <property type="nucleotide sequence ID" value="NZ_JAPNTZ010000015.1"/>
</dbReference>
<evidence type="ECO:0000313" key="3">
    <source>
        <dbReference type="EMBL" id="MCY1143464.1"/>
    </source>
</evidence>
<evidence type="ECO:0000256" key="1">
    <source>
        <dbReference type="SAM" id="MobiDB-lite"/>
    </source>
</evidence>
<evidence type="ECO:0000259" key="2">
    <source>
        <dbReference type="Pfam" id="PF07498"/>
    </source>
</evidence>
<dbReference type="SUPFAM" id="SSF140376">
    <property type="entry name" value="ChaB-like"/>
    <property type="match status" value="1"/>
</dbReference>
<gene>
    <name evidence="3" type="ORF">OWR29_36160</name>
</gene>
<feature type="domain" description="Rho termination factor-like N-terminal" evidence="2">
    <location>
        <begin position="94"/>
        <end position="124"/>
    </location>
</feature>
<reference evidence="3" key="1">
    <citation type="submission" date="2022-11" db="EMBL/GenBank/DDBJ databases">
        <authorList>
            <person name="Somphong A."/>
            <person name="Phongsopitanun W."/>
        </authorList>
    </citation>
    <scope>NUCLEOTIDE SEQUENCE</scope>
    <source>
        <strain evidence="3">Pm04-4</strain>
    </source>
</reference>
<evidence type="ECO:0000313" key="4">
    <source>
        <dbReference type="Proteomes" id="UP001151002"/>
    </source>
</evidence>
<feature type="compositionally biased region" description="Basic and acidic residues" evidence="1">
    <location>
        <begin position="17"/>
        <end position="37"/>
    </location>
</feature>
<feature type="region of interest" description="Disordered" evidence="1">
    <location>
        <begin position="51"/>
        <end position="91"/>
    </location>
</feature>
<feature type="compositionally biased region" description="Basic and acidic residues" evidence="1">
    <location>
        <begin position="51"/>
        <end position="79"/>
    </location>
</feature>
<protein>
    <submittedName>
        <fullName evidence="3">ChaB family protein</fullName>
    </submittedName>
</protein>
<dbReference type="Pfam" id="PF07498">
    <property type="entry name" value="Rho_N"/>
    <property type="match status" value="1"/>
</dbReference>
<proteinExistence type="predicted"/>
<dbReference type="InterPro" id="IPR037205">
    <property type="entry name" value="ChaB_sf"/>
</dbReference>
<name>A0ABT4BAB4_9ACTN</name>
<dbReference type="InterPro" id="IPR009317">
    <property type="entry name" value="ChaB"/>
</dbReference>
<sequence>MPAREDMPSTLKRSPKKAQETYAKTHDSAVEQYGEGERAHRTAFSAVKHSFEKVGDHWEPKEEKGPSDKKAAGGRDTKAETAGGVDANASKAHLMDVAKRLDVTGRSRMTKAELVEAIQKANARESRRSLKK</sequence>
<accession>A0ABT4BAB4</accession>
<dbReference type="Proteomes" id="UP001151002">
    <property type="component" value="Unassembled WGS sequence"/>
</dbReference>
<organism evidence="3 4">
    <name type="scientific">Paractinoplanes pyxinae</name>
    <dbReference type="NCBI Taxonomy" id="2997416"/>
    <lineage>
        <taxon>Bacteria</taxon>
        <taxon>Bacillati</taxon>
        <taxon>Actinomycetota</taxon>
        <taxon>Actinomycetes</taxon>
        <taxon>Micromonosporales</taxon>
        <taxon>Micromonosporaceae</taxon>
        <taxon>Paractinoplanes</taxon>
    </lineage>
</organism>
<comment type="caution">
    <text evidence="3">The sequence shown here is derived from an EMBL/GenBank/DDBJ whole genome shotgun (WGS) entry which is preliminary data.</text>
</comment>